<proteinExistence type="predicted"/>
<organism evidence="2 3">
    <name type="scientific">Phytophthora cactorum</name>
    <dbReference type="NCBI Taxonomy" id="29920"/>
    <lineage>
        <taxon>Eukaryota</taxon>
        <taxon>Sar</taxon>
        <taxon>Stramenopiles</taxon>
        <taxon>Oomycota</taxon>
        <taxon>Peronosporomycetes</taxon>
        <taxon>Peronosporales</taxon>
        <taxon>Peronosporaceae</taxon>
        <taxon>Phytophthora</taxon>
    </lineage>
</organism>
<evidence type="ECO:0000313" key="2">
    <source>
        <dbReference type="EMBL" id="KAG2913876.1"/>
    </source>
</evidence>
<accession>A0A8T1C726</accession>
<comment type="caution">
    <text evidence="2">The sequence shown here is derived from an EMBL/GenBank/DDBJ whole genome shotgun (WGS) entry which is preliminary data.</text>
</comment>
<dbReference type="AlphaFoldDB" id="A0A8T1C726"/>
<protein>
    <submittedName>
        <fullName evidence="2">Uncharacterized protein</fullName>
    </submittedName>
</protein>
<name>A0A8T1C726_9STRA</name>
<evidence type="ECO:0000256" key="1">
    <source>
        <dbReference type="SAM" id="MobiDB-lite"/>
    </source>
</evidence>
<dbReference type="Proteomes" id="UP000736787">
    <property type="component" value="Unassembled WGS sequence"/>
</dbReference>
<feature type="region of interest" description="Disordered" evidence="1">
    <location>
        <begin position="18"/>
        <end position="40"/>
    </location>
</feature>
<sequence>MEWARRYFASEASTVRAKTRKRRLRRQEEGGQGSDRSRELDQRAVSFQLPEESPFELYAASGGLETACPVCTRSVLAVLRIGRGNWAYERWKTAKKMNHAWFRMESGSFAVLVILRRSTEDIWTVVPRRCLLTLARSQV</sequence>
<gene>
    <name evidence="2" type="ORF">PC117_g18482</name>
</gene>
<dbReference type="EMBL" id="RCMK01000749">
    <property type="protein sequence ID" value="KAG2913876.1"/>
    <property type="molecule type" value="Genomic_DNA"/>
</dbReference>
<evidence type="ECO:0000313" key="3">
    <source>
        <dbReference type="Proteomes" id="UP000736787"/>
    </source>
</evidence>
<reference evidence="2" key="1">
    <citation type="submission" date="2018-10" db="EMBL/GenBank/DDBJ databases">
        <title>Effector identification in a new, highly contiguous assembly of the strawberry crown rot pathogen Phytophthora cactorum.</title>
        <authorList>
            <person name="Armitage A.D."/>
            <person name="Nellist C.F."/>
            <person name="Bates H."/>
            <person name="Vickerstaff R.J."/>
            <person name="Harrison R.J."/>
        </authorList>
    </citation>
    <scope>NUCLEOTIDE SEQUENCE</scope>
    <source>
        <strain evidence="2">4040</strain>
    </source>
</reference>